<evidence type="ECO:0000256" key="1">
    <source>
        <dbReference type="ARBA" id="ARBA00004752"/>
    </source>
</evidence>
<feature type="chain" id="PRO_5032988262" evidence="8">
    <location>
        <begin position="21"/>
        <end position="342"/>
    </location>
</feature>
<organism evidence="10 11">
    <name type="scientific">Polymorphobacter multimanifer</name>
    <dbReference type="NCBI Taxonomy" id="1070431"/>
    <lineage>
        <taxon>Bacteria</taxon>
        <taxon>Pseudomonadati</taxon>
        <taxon>Pseudomonadota</taxon>
        <taxon>Alphaproteobacteria</taxon>
        <taxon>Sphingomonadales</taxon>
        <taxon>Sphingosinicellaceae</taxon>
        <taxon>Polymorphobacter</taxon>
    </lineage>
</organism>
<evidence type="ECO:0000256" key="8">
    <source>
        <dbReference type="SAM" id="SignalP"/>
    </source>
</evidence>
<dbReference type="Gene3D" id="1.10.101.10">
    <property type="entry name" value="PGBD-like superfamily/PGBD"/>
    <property type="match status" value="1"/>
</dbReference>
<keyword evidence="10" id="KW-0449">Lipoprotein</keyword>
<feature type="active site" description="Nucleophile" evidence="7">
    <location>
        <position position="317"/>
    </location>
</feature>
<keyword evidence="4 7" id="KW-0133">Cell shape</keyword>
<dbReference type="Pfam" id="PF03734">
    <property type="entry name" value="YkuD"/>
    <property type="match status" value="1"/>
</dbReference>
<evidence type="ECO:0000256" key="3">
    <source>
        <dbReference type="ARBA" id="ARBA00022679"/>
    </source>
</evidence>
<dbReference type="PANTHER" id="PTHR30582">
    <property type="entry name" value="L,D-TRANSPEPTIDASE"/>
    <property type="match status" value="1"/>
</dbReference>
<dbReference type="GO" id="GO:0016740">
    <property type="term" value="F:transferase activity"/>
    <property type="evidence" value="ECO:0007669"/>
    <property type="project" value="UniProtKB-KW"/>
</dbReference>
<keyword evidence="6 7" id="KW-0961">Cell wall biogenesis/degradation</keyword>
<evidence type="ECO:0000313" key="10">
    <source>
        <dbReference type="EMBL" id="MBB6226076.1"/>
    </source>
</evidence>
<proteinExistence type="inferred from homology"/>
<keyword evidence="8" id="KW-0732">Signal</keyword>
<evidence type="ECO:0000256" key="5">
    <source>
        <dbReference type="ARBA" id="ARBA00022984"/>
    </source>
</evidence>
<evidence type="ECO:0000256" key="6">
    <source>
        <dbReference type="ARBA" id="ARBA00023316"/>
    </source>
</evidence>
<dbReference type="InterPro" id="IPR036366">
    <property type="entry name" value="PGBDSf"/>
</dbReference>
<dbReference type="GO" id="GO:0071555">
    <property type="term" value="P:cell wall organization"/>
    <property type="evidence" value="ECO:0007669"/>
    <property type="project" value="UniProtKB-UniRule"/>
</dbReference>
<feature type="signal peptide" evidence="8">
    <location>
        <begin position="1"/>
        <end position="20"/>
    </location>
</feature>
<feature type="domain" description="L,D-TPase catalytic" evidence="9">
    <location>
        <begin position="206"/>
        <end position="341"/>
    </location>
</feature>
<evidence type="ECO:0000256" key="4">
    <source>
        <dbReference type="ARBA" id="ARBA00022960"/>
    </source>
</evidence>
<gene>
    <name evidence="10" type="ORF">FHS79_000227</name>
</gene>
<evidence type="ECO:0000313" key="11">
    <source>
        <dbReference type="Proteomes" id="UP000538147"/>
    </source>
</evidence>
<accession>A0A841L169</accession>
<evidence type="ECO:0000259" key="9">
    <source>
        <dbReference type="PROSITE" id="PS52029"/>
    </source>
</evidence>
<evidence type="ECO:0000256" key="7">
    <source>
        <dbReference type="PROSITE-ProRule" id="PRU01373"/>
    </source>
</evidence>
<sequence length="342" mass="35915">MTLRLVAAGFPLMVAAFVVANGVQAQGTKPVFVPPAAKGALAASVNAQGPAAAEDKAAMKRLLVRAQVLLDRRHFSPGVIDGTQGSNMRRAVTAFQKAEGLDESGTLDAATWERLVAGETAPVIRGYVIGQRDVAGPFMAPVTPGDYAQMAERPRMTWHSVTESLAERAHMDEALLIAMNPGVDWGRAGTEIVVTDTVREKLPVVAKIVVDKGSNQLTAMDDGGKIVAVYPATVGSSERPAPTGDYAVRTVAPAPNYTFDPTRLSFKAKGGGSDKLTIKPGPNNPVGSSWIDLTLDTYGIHGTPHPRDIGKTASNGCVRLTNWDVVGLAKAVKAGTKVTIQG</sequence>
<keyword evidence="3" id="KW-0808">Transferase</keyword>
<dbReference type="SUPFAM" id="SSF47090">
    <property type="entry name" value="PGBD-like"/>
    <property type="match status" value="1"/>
</dbReference>
<name>A0A841L169_9SPHN</name>
<dbReference type="GO" id="GO:0008360">
    <property type="term" value="P:regulation of cell shape"/>
    <property type="evidence" value="ECO:0007669"/>
    <property type="project" value="UniProtKB-UniRule"/>
</dbReference>
<dbReference type="Proteomes" id="UP000538147">
    <property type="component" value="Unassembled WGS sequence"/>
</dbReference>
<dbReference type="InterPro" id="IPR005490">
    <property type="entry name" value="LD_TPept_cat_dom"/>
</dbReference>
<dbReference type="Pfam" id="PF01471">
    <property type="entry name" value="PG_binding_1"/>
    <property type="match status" value="1"/>
</dbReference>
<dbReference type="GO" id="GO:0018104">
    <property type="term" value="P:peptidoglycan-protein cross-linking"/>
    <property type="evidence" value="ECO:0007669"/>
    <property type="project" value="TreeGrafter"/>
</dbReference>
<dbReference type="GO" id="GO:0005576">
    <property type="term" value="C:extracellular region"/>
    <property type="evidence" value="ECO:0007669"/>
    <property type="project" value="TreeGrafter"/>
</dbReference>
<comment type="similarity">
    <text evidence="2">Belongs to the YkuD family.</text>
</comment>
<dbReference type="InterPro" id="IPR038063">
    <property type="entry name" value="Transpep_catalytic_dom"/>
</dbReference>
<comment type="pathway">
    <text evidence="1 7">Cell wall biogenesis; peptidoglycan biosynthesis.</text>
</comment>
<dbReference type="UniPathway" id="UPA00219"/>
<dbReference type="AlphaFoldDB" id="A0A841L169"/>
<dbReference type="EMBL" id="JACIIV010000001">
    <property type="protein sequence ID" value="MBB6226076.1"/>
    <property type="molecule type" value="Genomic_DNA"/>
</dbReference>
<dbReference type="CDD" id="cd16913">
    <property type="entry name" value="YkuD_like"/>
    <property type="match status" value="1"/>
</dbReference>
<dbReference type="InterPro" id="IPR036365">
    <property type="entry name" value="PGBD-like_sf"/>
</dbReference>
<dbReference type="RefSeq" id="WP_184194040.1">
    <property type="nucleotide sequence ID" value="NZ_JACIIV010000001.1"/>
</dbReference>
<feature type="active site" description="Proton donor/acceptor" evidence="7">
    <location>
        <position position="301"/>
    </location>
</feature>
<dbReference type="Gene3D" id="2.40.440.10">
    <property type="entry name" value="L,D-transpeptidase catalytic domain-like"/>
    <property type="match status" value="1"/>
</dbReference>
<keyword evidence="11" id="KW-1185">Reference proteome</keyword>
<dbReference type="PROSITE" id="PS52029">
    <property type="entry name" value="LD_TPASE"/>
    <property type="match status" value="1"/>
</dbReference>
<evidence type="ECO:0000256" key="2">
    <source>
        <dbReference type="ARBA" id="ARBA00005992"/>
    </source>
</evidence>
<comment type="caution">
    <text evidence="10">The sequence shown here is derived from an EMBL/GenBank/DDBJ whole genome shotgun (WGS) entry which is preliminary data.</text>
</comment>
<dbReference type="GO" id="GO:0071972">
    <property type="term" value="F:peptidoglycan L,D-transpeptidase activity"/>
    <property type="evidence" value="ECO:0007669"/>
    <property type="project" value="TreeGrafter"/>
</dbReference>
<reference evidence="10 11" key="1">
    <citation type="submission" date="2020-08" db="EMBL/GenBank/DDBJ databases">
        <title>Genomic Encyclopedia of Type Strains, Phase IV (KMG-IV): sequencing the most valuable type-strain genomes for metagenomic binning, comparative biology and taxonomic classification.</title>
        <authorList>
            <person name="Goeker M."/>
        </authorList>
    </citation>
    <scope>NUCLEOTIDE SEQUENCE [LARGE SCALE GENOMIC DNA]</scope>
    <source>
        <strain evidence="10 11">DSM 102189</strain>
    </source>
</reference>
<dbReference type="InterPro" id="IPR002477">
    <property type="entry name" value="Peptidoglycan-bd-like"/>
</dbReference>
<dbReference type="PANTHER" id="PTHR30582:SF30">
    <property type="entry name" value="BLR4375 PROTEIN"/>
    <property type="match status" value="1"/>
</dbReference>
<dbReference type="SUPFAM" id="SSF141523">
    <property type="entry name" value="L,D-transpeptidase catalytic domain-like"/>
    <property type="match status" value="1"/>
</dbReference>
<protein>
    <submittedName>
        <fullName evidence="10">Lipoprotein-anchoring transpeptidase ErfK/SrfK</fullName>
    </submittedName>
</protein>
<dbReference type="InterPro" id="IPR050979">
    <property type="entry name" value="LD-transpeptidase"/>
</dbReference>
<keyword evidence="5 7" id="KW-0573">Peptidoglycan synthesis</keyword>